<keyword evidence="5" id="KW-0315">Glutamine amidotransferase</keyword>
<evidence type="ECO:0000313" key="5">
    <source>
        <dbReference type="EMBL" id="MCZ8537600.1"/>
    </source>
</evidence>
<dbReference type="SUPFAM" id="SSF52317">
    <property type="entry name" value="Class I glutamine amidotransferase-like"/>
    <property type="match status" value="1"/>
</dbReference>
<protein>
    <submittedName>
        <fullName evidence="5">Type 1 glutamine amidotransferase-like domain-containing protein</fullName>
    </submittedName>
</protein>
<proteinExistence type="inferred from homology"/>
<keyword evidence="6" id="KW-1185">Reference proteome</keyword>
<evidence type="ECO:0000256" key="4">
    <source>
        <dbReference type="ARBA" id="ARBA00022825"/>
    </source>
</evidence>
<organism evidence="5 6">
    <name type="scientific">Paenisporosarcina quisquiliarum</name>
    <dbReference type="NCBI Taxonomy" id="365346"/>
    <lineage>
        <taxon>Bacteria</taxon>
        <taxon>Bacillati</taxon>
        <taxon>Bacillota</taxon>
        <taxon>Bacilli</taxon>
        <taxon>Bacillales</taxon>
        <taxon>Caryophanaceae</taxon>
        <taxon>Paenisporosarcina</taxon>
    </lineage>
</organism>
<dbReference type="EMBL" id="JAMKBJ010000008">
    <property type="protein sequence ID" value="MCZ8537600.1"/>
    <property type="molecule type" value="Genomic_DNA"/>
</dbReference>
<dbReference type="InterPro" id="IPR029062">
    <property type="entry name" value="Class_I_gatase-like"/>
</dbReference>
<dbReference type="RefSeq" id="WP_269926694.1">
    <property type="nucleotide sequence ID" value="NZ_JAMKBJ010000008.1"/>
</dbReference>
<dbReference type="GO" id="GO:0006508">
    <property type="term" value="P:proteolysis"/>
    <property type="evidence" value="ECO:0007669"/>
    <property type="project" value="UniProtKB-KW"/>
</dbReference>
<comment type="similarity">
    <text evidence="1">Belongs to the peptidase S51 family.</text>
</comment>
<gene>
    <name evidence="5" type="ORF">M9R32_10440</name>
</gene>
<evidence type="ECO:0000256" key="3">
    <source>
        <dbReference type="ARBA" id="ARBA00022801"/>
    </source>
</evidence>
<evidence type="ECO:0000256" key="2">
    <source>
        <dbReference type="ARBA" id="ARBA00022670"/>
    </source>
</evidence>
<dbReference type="AlphaFoldDB" id="A0A9X3RDA0"/>
<keyword evidence="2" id="KW-0645">Protease</keyword>
<dbReference type="Pfam" id="PF03575">
    <property type="entry name" value="Peptidase_S51"/>
    <property type="match status" value="1"/>
</dbReference>
<dbReference type="Proteomes" id="UP001152173">
    <property type="component" value="Unassembled WGS sequence"/>
</dbReference>
<evidence type="ECO:0000313" key="6">
    <source>
        <dbReference type="Proteomes" id="UP001152173"/>
    </source>
</evidence>
<reference evidence="5" key="1">
    <citation type="submission" date="2022-05" db="EMBL/GenBank/DDBJ databases">
        <authorList>
            <person name="Colautti A."/>
            <person name="Iacumin L."/>
        </authorList>
    </citation>
    <scope>NUCLEOTIDE SEQUENCE</scope>
    <source>
        <strain evidence="5">SK 55</strain>
    </source>
</reference>
<name>A0A9X3RDA0_9BACL</name>
<dbReference type="PANTHER" id="PTHR20842:SF0">
    <property type="entry name" value="ALPHA-ASPARTYL DIPEPTIDASE"/>
    <property type="match status" value="1"/>
</dbReference>
<accession>A0A9X3RDA0</accession>
<evidence type="ECO:0000256" key="1">
    <source>
        <dbReference type="ARBA" id="ARBA00006534"/>
    </source>
</evidence>
<sequence length="199" mass="22395">MSYLLLTSTGFFHQKVRNQFNELISNKKSAVIITTASPQKELNQYAIQAQVDLIDMGFKQVTFLDVEKEAIGALEDADIIYLNGGNPFRLLHFLRESGADGLLQKRAKEDCVIVGVSAGAVVLGASIRIVEWFSPSLNTIDLKDFKGCELYNYSLFPHVDRIDLFPGTTSIEERIREFEKSSGEHVLRLADDEFKLITF</sequence>
<dbReference type="InterPro" id="IPR005320">
    <property type="entry name" value="Peptidase_S51"/>
</dbReference>
<dbReference type="PANTHER" id="PTHR20842">
    <property type="entry name" value="PROTEASE S51 ALPHA-ASPARTYL DIPEPTIDASE"/>
    <property type="match status" value="1"/>
</dbReference>
<dbReference type="GO" id="GO:0008236">
    <property type="term" value="F:serine-type peptidase activity"/>
    <property type="evidence" value="ECO:0007669"/>
    <property type="project" value="UniProtKB-KW"/>
</dbReference>
<keyword evidence="3" id="KW-0378">Hydrolase</keyword>
<comment type="caution">
    <text evidence="5">The sequence shown here is derived from an EMBL/GenBank/DDBJ whole genome shotgun (WGS) entry which is preliminary data.</text>
</comment>
<dbReference type="Gene3D" id="3.40.50.880">
    <property type="match status" value="1"/>
</dbReference>
<keyword evidence="4" id="KW-0720">Serine protease</keyword>